<feature type="compositionally biased region" description="Low complexity" evidence="1">
    <location>
        <begin position="92"/>
        <end position="109"/>
    </location>
</feature>
<dbReference type="GO" id="GO:0005992">
    <property type="term" value="P:trehalose biosynthetic process"/>
    <property type="evidence" value="ECO:0007669"/>
    <property type="project" value="InterPro"/>
</dbReference>
<dbReference type="FunFam" id="3.40.50.2000:FF:000036">
    <property type="entry name" value="Alpha,alpha-trehalose-phosphate synthase subunit Tps2"/>
    <property type="match status" value="1"/>
</dbReference>
<evidence type="ECO:0000256" key="1">
    <source>
        <dbReference type="SAM" id="MobiDB-lite"/>
    </source>
</evidence>
<dbReference type="Pfam" id="PF00982">
    <property type="entry name" value="Glyco_transf_20"/>
    <property type="match status" value="1"/>
</dbReference>
<proteinExistence type="predicted"/>
<evidence type="ECO:0000313" key="3">
    <source>
        <dbReference type="Proteomes" id="UP001151518"/>
    </source>
</evidence>
<dbReference type="PANTHER" id="PTHR10788">
    <property type="entry name" value="TREHALOSE-6-PHOSPHATE SYNTHASE"/>
    <property type="match status" value="1"/>
</dbReference>
<gene>
    <name evidence="2" type="primary">TPS3</name>
    <name evidence="2" type="ORF">GGI25_001320</name>
</gene>
<dbReference type="Proteomes" id="UP001151518">
    <property type="component" value="Unassembled WGS sequence"/>
</dbReference>
<organism evidence="2 3">
    <name type="scientific">Coemansia spiralis</name>
    <dbReference type="NCBI Taxonomy" id="417178"/>
    <lineage>
        <taxon>Eukaryota</taxon>
        <taxon>Fungi</taxon>
        <taxon>Fungi incertae sedis</taxon>
        <taxon>Zoopagomycota</taxon>
        <taxon>Kickxellomycotina</taxon>
        <taxon>Kickxellomycetes</taxon>
        <taxon>Kickxellales</taxon>
        <taxon>Kickxellaceae</taxon>
        <taxon>Coemansia</taxon>
    </lineage>
</organism>
<dbReference type="AlphaFoldDB" id="A0A9W8L056"/>
<dbReference type="CDD" id="cd03788">
    <property type="entry name" value="GT20_TPS"/>
    <property type="match status" value="1"/>
</dbReference>
<protein>
    <submittedName>
        <fullName evidence="2">Trehalose-6-P synthase/phosphatase complex subunit</fullName>
    </submittedName>
</protein>
<feature type="region of interest" description="Disordered" evidence="1">
    <location>
        <begin position="179"/>
        <end position="209"/>
    </location>
</feature>
<dbReference type="GO" id="GO:0005829">
    <property type="term" value="C:cytosol"/>
    <property type="evidence" value="ECO:0007669"/>
    <property type="project" value="TreeGrafter"/>
</dbReference>
<dbReference type="SUPFAM" id="SSF53756">
    <property type="entry name" value="UDP-Glycosyltransferase/glycogen phosphorylase"/>
    <property type="match status" value="1"/>
</dbReference>
<dbReference type="OrthoDB" id="755951at2759"/>
<reference evidence="2" key="1">
    <citation type="submission" date="2022-07" db="EMBL/GenBank/DDBJ databases">
        <title>Phylogenomic reconstructions and comparative analyses of Kickxellomycotina fungi.</title>
        <authorList>
            <person name="Reynolds N.K."/>
            <person name="Stajich J.E."/>
            <person name="Barry K."/>
            <person name="Grigoriev I.V."/>
            <person name="Crous P."/>
            <person name="Smith M.E."/>
        </authorList>
    </citation>
    <scope>NUCLEOTIDE SEQUENCE</scope>
    <source>
        <strain evidence="2">NRRL 3115</strain>
    </source>
</reference>
<dbReference type="Gene3D" id="3.40.50.2000">
    <property type="entry name" value="Glycogen Phosphorylase B"/>
    <property type="match status" value="2"/>
</dbReference>
<feature type="compositionally biased region" description="Polar residues" evidence="1">
    <location>
        <begin position="48"/>
        <end position="61"/>
    </location>
</feature>
<evidence type="ECO:0000313" key="2">
    <source>
        <dbReference type="EMBL" id="KAJ2679630.1"/>
    </source>
</evidence>
<dbReference type="GO" id="GO:0005946">
    <property type="term" value="C:alpha,alpha-trehalose-phosphate synthase complex (UDP-forming)"/>
    <property type="evidence" value="ECO:0007669"/>
    <property type="project" value="TreeGrafter"/>
</dbReference>
<feature type="region of interest" description="Disordered" evidence="1">
    <location>
        <begin position="29"/>
        <end position="141"/>
    </location>
</feature>
<dbReference type="GO" id="GO:0003825">
    <property type="term" value="F:alpha,alpha-trehalose-phosphate synthase (UDP-forming) activity"/>
    <property type="evidence" value="ECO:0007669"/>
    <property type="project" value="TreeGrafter"/>
</dbReference>
<comment type="caution">
    <text evidence="2">The sequence shown here is derived from an EMBL/GenBank/DDBJ whole genome shotgun (WGS) entry which is preliminary data.</text>
</comment>
<name>A0A9W8L056_9FUNG</name>
<dbReference type="InterPro" id="IPR001830">
    <property type="entry name" value="Glyco_trans_20"/>
</dbReference>
<sequence>MESRVLVVSLFAPYSVNFDAAQKTPQDIAAGAPTDNAASVHDKKLGRSGSTSRNSIWNGRRSSVHRTHTTPLGHHGQPHSRRRSTFSIKLAPVSRTSSDSSDLTSPMSPTDKHESSLATCAEGDTDEGTAAPTNTHLSKAGPSQLAFTIDEALGAHTPPANTLDFTRKMNLDLMREKQARSTGAGKHGRLLRGHTLPQSEDHKEKGPFSGAKAAGWFKDLSIAGDINEEQKHEALEGSVGKLHIDPRGERRTPSTISDAIGSVSGTDDQFMVEHLNVGNIGLFNAINANLDLFAERVWIGELGIPTDEWSEERKTAVSNKLLDEFETLPVFVSDKEFEGHYGRFSKQLIWPAFHYIMPEMPQWHGWERSAYEAALSTCHKFADRIAEIYRDGDIIWVNDYHLMLLPKLIRERLPNAKIGFFLHIPFPSSEIFRCLHVRKELLEGMLGADVVGLQTFAYKRHLIHTAKHVLGVEGSPSGLTTDRGHVVIGQYAMGLDPIGVEEKWSNVSVGELIEFLREKYAGNYLLVGRDKLDHVKGVRQKMLGYECFLNENPEFASKTVFIQIALTTAEHNELQVQVMDVVNRINSKFGTIEHQPVVFFHKDIPYSHYLALLSTADAMVITSLRDGMNLTSHEYVLCQREKNSPLILSEFVGTYGAFSGGALGVNPMDTNAIAQAIKDALIMSTEEKYDRWNILHQQVLTNSAASFVSSFITDIKAARPDSEGF</sequence>
<dbReference type="GO" id="GO:0004805">
    <property type="term" value="F:trehalose-phosphatase activity"/>
    <property type="evidence" value="ECO:0007669"/>
    <property type="project" value="TreeGrafter"/>
</dbReference>
<accession>A0A9W8L056</accession>
<dbReference type="EMBL" id="JANBTW010000010">
    <property type="protein sequence ID" value="KAJ2679630.1"/>
    <property type="molecule type" value="Genomic_DNA"/>
</dbReference>
<dbReference type="PANTHER" id="PTHR10788:SF15">
    <property type="entry name" value="TREHALOSE SYNTHASE COMPLEX REGULATORY SUBUNIT TPS3-RELATED"/>
    <property type="match status" value="1"/>
</dbReference>